<evidence type="ECO:0000313" key="2">
    <source>
        <dbReference type="Proteomes" id="UP000005475"/>
    </source>
</evidence>
<organism evidence="1 2">
    <name type="scientific">Bacteroides ovatus (strain ATCC 8483 / DSM 1896 / JCM 5824 / BCRC 10623 / CCUG 4943 / NCTC 11153)</name>
    <dbReference type="NCBI Taxonomy" id="411476"/>
    <lineage>
        <taxon>Bacteria</taxon>
        <taxon>Pseudomonadati</taxon>
        <taxon>Bacteroidota</taxon>
        <taxon>Bacteroidia</taxon>
        <taxon>Bacteroidales</taxon>
        <taxon>Bacteroidaceae</taxon>
        <taxon>Bacteroides</taxon>
    </lineage>
</organism>
<reference evidence="2" key="2">
    <citation type="submission" date="2007-04" db="EMBL/GenBank/DDBJ databases">
        <title>Draft genome sequence of Bacteroides ovatus (ATCC 8483).</title>
        <authorList>
            <person name="Sudarsanam P."/>
            <person name="Ley R."/>
            <person name="Guruge J."/>
            <person name="Turnbaugh P.J."/>
            <person name="Mahowald M."/>
            <person name="Liep D."/>
            <person name="Gordon J."/>
        </authorList>
    </citation>
    <scope>NUCLEOTIDE SEQUENCE [LARGE SCALE GENOMIC DNA]</scope>
    <source>
        <strain evidence="2">ATCC 8483 / DSM 1896 / JCM 5824 / BCRC 10623 / CCUG 4943 / NCTC 11153</strain>
    </source>
</reference>
<comment type="caution">
    <text evidence="1">The sequence shown here is derived from an EMBL/GenBank/DDBJ whole genome shotgun (WGS) entry which is preliminary data.</text>
</comment>
<reference evidence="1 2" key="1">
    <citation type="submission" date="2007-03" db="EMBL/GenBank/DDBJ databases">
        <authorList>
            <person name="Fulton L."/>
            <person name="Clifton S."/>
            <person name="Fulton B."/>
            <person name="Xu J."/>
            <person name="Minx P."/>
            <person name="Pepin K.H."/>
            <person name="Johnson M."/>
            <person name="Thiruvilangam P."/>
            <person name="Bhonagiri V."/>
            <person name="Nash W.E."/>
            <person name="Mardis E.R."/>
            <person name="Wilson R.K."/>
        </authorList>
    </citation>
    <scope>NUCLEOTIDE SEQUENCE [LARGE SCALE GENOMIC DNA]</scope>
    <source>
        <strain evidence="2">ATCC 8483 / DSM 1896 / JCM 5824 / BCRC 10623 / CCUG 4943 / NCTC 11153</strain>
    </source>
</reference>
<accession>A0AAN3A7E8</accession>
<dbReference type="AlphaFoldDB" id="A0AAN3A7E8"/>
<gene>
    <name evidence="1" type="ORF">BACOVA_03027</name>
</gene>
<dbReference type="EMBL" id="AAXF02000050">
    <property type="protein sequence ID" value="EDO11125.1"/>
    <property type="molecule type" value="Genomic_DNA"/>
</dbReference>
<evidence type="ECO:0000313" key="1">
    <source>
        <dbReference type="EMBL" id="EDO11125.1"/>
    </source>
</evidence>
<name>A0AAN3A7E8_BACO1</name>
<dbReference type="Proteomes" id="UP000005475">
    <property type="component" value="Unassembled WGS sequence"/>
</dbReference>
<sequence>MQFCYFNNLQSYIVFSESKSFFCFPPAKAVFLSPIHW</sequence>
<protein>
    <submittedName>
        <fullName evidence="1">Uncharacterized protein</fullName>
    </submittedName>
</protein>
<proteinExistence type="predicted"/>